<dbReference type="OrthoDB" id="5379420at2759"/>
<feature type="region of interest" description="Disordered" evidence="1">
    <location>
        <begin position="263"/>
        <end position="291"/>
    </location>
</feature>
<reference evidence="3" key="1">
    <citation type="submission" date="2019-06" db="EMBL/GenBank/DDBJ databases">
        <title>Draft genome sequence of the griseofulvin-producing fungus Xylaria cubensis strain G536.</title>
        <authorList>
            <person name="Mead M.E."/>
            <person name="Raja H.A."/>
            <person name="Steenwyk J.L."/>
            <person name="Knowles S.L."/>
            <person name="Oberlies N.H."/>
            <person name="Rokas A."/>
        </authorList>
    </citation>
    <scope>NUCLEOTIDE SEQUENCE [LARGE SCALE GENOMIC DNA]</scope>
    <source>
        <strain evidence="3">G536</strain>
    </source>
</reference>
<dbReference type="STRING" id="2512241.A0A553HWT5"/>
<dbReference type="InterPro" id="IPR011990">
    <property type="entry name" value="TPR-like_helical_dom_sf"/>
</dbReference>
<dbReference type="EMBL" id="VFLP01000036">
    <property type="protein sequence ID" value="TRX92414.1"/>
    <property type="molecule type" value="Genomic_DNA"/>
</dbReference>
<protein>
    <submittedName>
        <fullName evidence="2">Uncharacterized protein</fullName>
    </submittedName>
</protein>
<gene>
    <name evidence="2" type="ORF">FHL15_006581</name>
</gene>
<evidence type="ECO:0000313" key="2">
    <source>
        <dbReference type="EMBL" id="TRX92414.1"/>
    </source>
</evidence>
<name>A0A553HWT5_9PEZI</name>
<dbReference type="Proteomes" id="UP000319160">
    <property type="component" value="Unassembled WGS sequence"/>
</dbReference>
<proteinExistence type="predicted"/>
<evidence type="ECO:0000313" key="3">
    <source>
        <dbReference type="Proteomes" id="UP000319160"/>
    </source>
</evidence>
<keyword evidence="3" id="KW-1185">Reference proteome</keyword>
<organism evidence="2 3">
    <name type="scientific">Xylaria flabelliformis</name>
    <dbReference type="NCBI Taxonomy" id="2512241"/>
    <lineage>
        <taxon>Eukaryota</taxon>
        <taxon>Fungi</taxon>
        <taxon>Dikarya</taxon>
        <taxon>Ascomycota</taxon>
        <taxon>Pezizomycotina</taxon>
        <taxon>Sordariomycetes</taxon>
        <taxon>Xylariomycetidae</taxon>
        <taxon>Xylariales</taxon>
        <taxon>Xylariaceae</taxon>
        <taxon>Xylaria</taxon>
    </lineage>
</organism>
<feature type="compositionally biased region" description="Basic and acidic residues" evidence="1">
    <location>
        <begin position="274"/>
        <end position="291"/>
    </location>
</feature>
<dbReference type="AlphaFoldDB" id="A0A553HWT5"/>
<dbReference type="Gene3D" id="1.25.40.10">
    <property type="entry name" value="Tetratricopeptide repeat domain"/>
    <property type="match status" value="1"/>
</dbReference>
<accession>A0A553HWT5</accession>
<comment type="caution">
    <text evidence="2">The sequence shown here is derived from an EMBL/GenBank/DDBJ whole genome shotgun (WGS) entry which is preliminary data.</text>
</comment>
<evidence type="ECO:0000256" key="1">
    <source>
        <dbReference type="SAM" id="MobiDB-lite"/>
    </source>
</evidence>
<sequence>MSFLRFTCAQCTRRLGRLAQQSSNPLRNPLGRQAIPRLSLEYTPSLATHHLYSTASGRRVGRAVLTPSTFARVRFTRADVPPREFWDARARAPLVTDLSADECLQTARAYADAALKNAPGWRERLITTTTDQSPDSGGKDKTLSAYTLHYVAVMIALAARGDASHMATHIFHTLTGLDYVPSILTIVHIGLSRKLLDWPQFEPAVQGLERTLRRIDDDNGSKIDLAADACTLRALIYAAKDTREGDKEALRWFRRAYEIGGKVPTTSPTAGQPDSKRQPKDEVRSSKDSGEVPRAHFDPYWQWKASFARGVAAISIKRGDLEKARAIYAMVSSELDDPTVYLEMANVLEKMGKADGDEYVEALEKAASSGNKKAAQKMGTREWARAAEEGLSKWEKRKRQVFAEEWMGIAGVMSPTEA</sequence>